<accession>A0AAN8ZWE7</accession>
<gene>
    <name evidence="2" type="ORF">SK128_015349</name>
</gene>
<evidence type="ECO:0000313" key="2">
    <source>
        <dbReference type="EMBL" id="KAK7066323.1"/>
    </source>
</evidence>
<feature type="region of interest" description="Disordered" evidence="1">
    <location>
        <begin position="1"/>
        <end position="21"/>
    </location>
</feature>
<protein>
    <submittedName>
        <fullName evidence="2">Uncharacterized protein</fullName>
    </submittedName>
</protein>
<comment type="caution">
    <text evidence="2">The sequence shown here is derived from an EMBL/GenBank/DDBJ whole genome shotgun (WGS) entry which is preliminary data.</text>
</comment>
<organism evidence="2 3">
    <name type="scientific">Halocaridina rubra</name>
    <name type="common">Hawaiian red shrimp</name>
    <dbReference type="NCBI Taxonomy" id="373956"/>
    <lineage>
        <taxon>Eukaryota</taxon>
        <taxon>Metazoa</taxon>
        <taxon>Ecdysozoa</taxon>
        <taxon>Arthropoda</taxon>
        <taxon>Crustacea</taxon>
        <taxon>Multicrustacea</taxon>
        <taxon>Malacostraca</taxon>
        <taxon>Eumalacostraca</taxon>
        <taxon>Eucarida</taxon>
        <taxon>Decapoda</taxon>
        <taxon>Pleocyemata</taxon>
        <taxon>Caridea</taxon>
        <taxon>Atyoidea</taxon>
        <taxon>Atyidae</taxon>
        <taxon>Halocaridina</taxon>
    </lineage>
</organism>
<name>A0AAN8ZWE7_HALRR</name>
<evidence type="ECO:0000256" key="1">
    <source>
        <dbReference type="SAM" id="MobiDB-lite"/>
    </source>
</evidence>
<keyword evidence="3" id="KW-1185">Reference proteome</keyword>
<dbReference type="AlphaFoldDB" id="A0AAN8ZWE7"/>
<dbReference type="Proteomes" id="UP001381693">
    <property type="component" value="Unassembled WGS sequence"/>
</dbReference>
<dbReference type="EMBL" id="JAXCGZ010019259">
    <property type="protein sequence ID" value="KAK7066323.1"/>
    <property type="molecule type" value="Genomic_DNA"/>
</dbReference>
<reference evidence="2 3" key="1">
    <citation type="submission" date="2023-11" db="EMBL/GenBank/DDBJ databases">
        <title>Halocaridina rubra genome assembly.</title>
        <authorList>
            <person name="Smith C."/>
        </authorList>
    </citation>
    <scope>NUCLEOTIDE SEQUENCE [LARGE SCALE GENOMIC DNA]</scope>
    <source>
        <strain evidence="2">EP-1</strain>
        <tissue evidence="2">Whole</tissue>
    </source>
</reference>
<evidence type="ECO:0000313" key="3">
    <source>
        <dbReference type="Proteomes" id="UP001381693"/>
    </source>
</evidence>
<proteinExistence type="predicted"/>
<sequence>MANPREDFQSSVCASSLPPDDESELNPLLSMDSPGTYNSFTKALILPLLQIQSPNGSAILCTLSENSPARRAKSKKSSRLRHCSAPSMDSVALLTSKAQKGLSYFLSYKSNLPSPNTEKRRGQSYLKYGRNKASQPRREPSQVSSIDTAECKHKAPVSCLGQNLNNFRGRNILRPQFRVTEGMNQERKRTLKVGAYENSAIPLKEFDASLSHLTSSFYGSEHGFKDFARPQNLDMTVSFCSPGRGKWLPKNNNLHSNIMSSTPLKF</sequence>